<comment type="caution">
    <text evidence="1">The sequence shown here is derived from an EMBL/GenBank/DDBJ whole genome shotgun (WGS) entry which is preliminary data.</text>
</comment>
<sequence length="138" mass="15844">MILYKDHIIELDYQPAQDLLVTCQPSIRPYDAREVRSAFISIITFVKEYNITRLLLDFTRNTQDLSETEYKTNMAQLTVGLLQTSLQKVARLTTSDAIREQKIASMLVNINEALPLPVEVQMFSSKADAVRWLLHKEG</sequence>
<gene>
    <name evidence="1" type="ORF">ABS362_16585</name>
</gene>
<protein>
    <recommendedName>
        <fullName evidence="3">STAS/SEC14 domain-containing protein</fullName>
    </recommendedName>
</protein>
<keyword evidence="2" id="KW-1185">Reference proteome</keyword>
<reference evidence="1 2" key="1">
    <citation type="submission" date="2024-06" db="EMBL/GenBank/DDBJ databases">
        <title>Pontibacter populi HYL7-15.</title>
        <authorList>
            <person name="Kim M.K."/>
        </authorList>
    </citation>
    <scope>NUCLEOTIDE SEQUENCE [LARGE SCALE GENOMIC DNA]</scope>
    <source>
        <strain evidence="1 2">HYL7-15</strain>
    </source>
</reference>
<dbReference type="EMBL" id="JBEOKT010000019">
    <property type="protein sequence ID" value="MER2999170.1"/>
    <property type="molecule type" value="Genomic_DNA"/>
</dbReference>
<evidence type="ECO:0000313" key="2">
    <source>
        <dbReference type="Proteomes" id="UP001476807"/>
    </source>
</evidence>
<evidence type="ECO:0008006" key="3">
    <source>
        <dbReference type="Google" id="ProtNLM"/>
    </source>
</evidence>
<accession>A0ABV1RXN4</accession>
<dbReference type="Proteomes" id="UP001476807">
    <property type="component" value="Unassembled WGS sequence"/>
</dbReference>
<dbReference type="RefSeq" id="WP_350413800.1">
    <property type="nucleotide sequence ID" value="NZ_JBEOKT010000019.1"/>
</dbReference>
<evidence type="ECO:0000313" key="1">
    <source>
        <dbReference type="EMBL" id="MER2999170.1"/>
    </source>
</evidence>
<organism evidence="1 2">
    <name type="scientific">Pontibacter populi</name>
    <dbReference type="NCBI Taxonomy" id="890055"/>
    <lineage>
        <taxon>Bacteria</taxon>
        <taxon>Pseudomonadati</taxon>
        <taxon>Bacteroidota</taxon>
        <taxon>Cytophagia</taxon>
        <taxon>Cytophagales</taxon>
        <taxon>Hymenobacteraceae</taxon>
        <taxon>Pontibacter</taxon>
    </lineage>
</organism>
<name>A0ABV1RXN4_9BACT</name>
<proteinExistence type="predicted"/>